<reference evidence="4" key="1">
    <citation type="submission" date="2021-01" db="EMBL/GenBank/DDBJ databases">
        <title>A chromosome-scale assembly of European eel, Anguilla anguilla.</title>
        <authorList>
            <person name="Henkel C."/>
            <person name="Jong-Raadsen S.A."/>
            <person name="Dufour S."/>
            <person name="Weltzien F.-A."/>
            <person name="Palstra A.P."/>
            <person name="Pelster B."/>
            <person name="Spaink H.P."/>
            <person name="Van Den Thillart G.E."/>
            <person name="Jansen H."/>
            <person name="Zahm M."/>
            <person name="Klopp C."/>
            <person name="Cedric C."/>
            <person name="Louis A."/>
            <person name="Berthelot C."/>
            <person name="Parey E."/>
            <person name="Roest Crollius H."/>
            <person name="Montfort J."/>
            <person name="Robinson-Rechavi M."/>
            <person name="Bucao C."/>
            <person name="Bouchez O."/>
            <person name="Gislard M."/>
            <person name="Lluch J."/>
            <person name="Milhes M."/>
            <person name="Lampietro C."/>
            <person name="Lopez Roques C."/>
            <person name="Donnadieu C."/>
            <person name="Braasch I."/>
            <person name="Desvignes T."/>
            <person name="Postlethwait J."/>
            <person name="Bobe J."/>
            <person name="Guiguen Y."/>
            <person name="Dirks R."/>
        </authorList>
    </citation>
    <scope>NUCLEOTIDE SEQUENCE</scope>
    <source>
        <strain evidence="4">Tag_6206</strain>
        <tissue evidence="4">Liver</tissue>
    </source>
</reference>
<dbReference type="Pfam" id="PF10294">
    <property type="entry name" value="Methyltransf_16"/>
    <property type="match status" value="1"/>
</dbReference>
<dbReference type="InterPro" id="IPR019410">
    <property type="entry name" value="Methyltransf_16"/>
</dbReference>
<name>A0A9D3LVG2_ANGAN</name>
<dbReference type="Proteomes" id="UP001044222">
    <property type="component" value="Chromosome 16"/>
</dbReference>
<dbReference type="GO" id="GO:0032259">
    <property type="term" value="P:methylation"/>
    <property type="evidence" value="ECO:0007669"/>
    <property type="project" value="UniProtKB-KW"/>
</dbReference>
<evidence type="ECO:0000256" key="3">
    <source>
        <dbReference type="SAM" id="MobiDB-lite"/>
    </source>
</evidence>
<dbReference type="CDD" id="cd02440">
    <property type="entry name" value="AdoMet_MTases"/>
    <property type="match status" value="1"/>
</dbReference>
<evidence type="ECO:0000313" key="5">
    <source>
        <dbReference type="Proteomes" id="UP001044222"/>
    </source>
</evidence>
<proteinExistence type="predicted"/>
<dbReference type="PANTHER" id="PTHR14614">
    <property type="entry name" value="HEPATOCELLULAR CARCINOMA-ASSOCIATED ANTIGEN"/>
    <property type="match status" value="1"/>
</dbReference>
<dbReference type="PANTHER" id="PTHR14614:SF13">
    <property type="entry name" value="PROTEIN-LYSINE METHYLTRANSFERASE METTL21C"/>
    <property type="match status" value="1"/>
</dbReference>
<feature type="compositionally biased region" description="Acidic residues" evidence="3">
    <location>
        <begin position="65"/>
        <end position="83"/>
    </location>
</feature>
<sequence length="318" mass="36567">MQTPLKRDRQHWNRTVGAPQLYETVLTYSFHQNRFPALPVVMETLHRVTQLERNVDEVIEVDVEVEEEDEEEDETEVVDDDVNETPPRVPEDTKEVESKDEQVGECQKTTRLWQPTIYSSFGKEKYYFAGHDIEIYEGLDTYGATIWPGAIALCQYLDTNRQEINLMDKTVLEIGAGTGLLSIVACLLGARVVATDMPDILGNLRSNLKRNTKGRCRYTPQAGALCWEQDLESTYPRSEHRYDYVLAADVVYIHDFLNDLLATMRHFCLPGTTLIWSNKVRFQADLRFSENFKSAFHTTLLADLPDEEIKIFMATSKE</sequence>
<keyword evidence="5" id="KW-1185">Reference proteome</keyword>
<keyword evidence="2" id="KW-0949">S-adenosyl-L-methionine</keyword>
<evidence type="ECO:0000256" key="2">
    <source>
        <dbReference type="ARBA" id="ARBA00022691"/>
    </source>
</evidence>
<keyword evidence="1" id="KW-0489">Methyltransferase</keyword>
<gene>
    <name evidence="4" type="ORF">ANANG_G00275610</name>
</gene>
<accession>A0A9D3LVG2</accession>
<dbReference type="SUPFAM" id="SSF53335">
    <property type="entry name" value="S-adenosyl-L-methionine-dependent methyltransferases"/>
    <property type="match status" value="1"/>
</dbReference>
<dbReference type="Gene3D" id="3.40.50.150">
    <property type="entry name" value="Vaccinia Virus protein VP39"/>
    <property type="match status" value="1"/>
</dbReference>
<keyword evidence="1" id="KW-0808">Transferase</keyword>
<evidence type="ECO:0000256" key="1">
    <source>
        <dbReference type="ARBA" id="ARBA00022603"/>
    </source>
</evidence>
<evidence type="ECO:0000313" key="4">
    <source>
        <dbReference type="EMBL" id="KAG5833408.1"/>
    </source>
</evidence>
<dbReference type="EMBL" id="JAFIRN010000016">
    <property type="protein sequence ID" value="KAG5833408.1"/>
    <property type="molecule type" value="Genomic_DNA"/>
</dbReference>
<feature type="compositionally biased region" description="Basic and acidic residues" evidence="3">
    <location>
        <begin position="89"/>
        <end position="102"/>
    </location>
</feature>
<dbReference type="GO" id="GO:0008168">
    <property type="term" value="F:methyltransferase activity"/>
    <property type="evidence" value="ECO:0007669"/>
    <property type="project" value="UniProtKB-KW"/>
</dbReference>
<feature type="region of interest" description="Disordered" evidence="3">
    <location>
        <begin position="65"/>
        <end position="103"/>
    </location>
</feature>
<comment type="caution">
    <text evidence="4">The sequence shown here is derived from an EMBL/GenBank/DDBJ whole genome shotgun (WGS) entry which is preliminary data.</text>
</comment>
<organism evidence="4 5">
    <name type="scientific">Anguilla anguilla</name>
    <name type="common">European freshwater eel</name>
    <name type="synonym">Muraena anguilla</name>
    <dbReference type="NCBI Taxonomy" id="7936"/>
    <lineage>
        <taxon>Eukaryota</taxon>
        <taxon>Metazoa</taxon>
        <taxon>Chordata</taxon>
        <taxon>Craniata</taxon>
        <taxon>Vertebrata</taxon>
        <taxon>Euteleostomi</taxon>
        <taxon>Actinopterygii</taxon>
        <taxon>Neopterygii</taxon>
        <taxon>Teleostei</taxon>
        <taxon>Anguilliformes</taxon>
        <taxon>Anguillidae</taxon>
        <taxon>Anguilla</taxon>
    </lineage>
</organism>
<dbReference type="InterPro" id="IPR029063">
    <property type="entry name" value="SAM-dependent_MTases_sf"/>
</dbReference>
<dbReference type="AlphaFoldDB" id="A0A9D3LVG2"/>
<protein>
    <submittedName>
        <fullName evidence="4">Uncharacterized protein</fullName>
    </submittedName>
</protein>